<keyword evidence="1" id="KW-0812">Transmembrane</keyword>
<organism evidence="3 4">
    <name type="scientific">Trifolium medium</name>
    <dbReference type="NCBI Taxonomy" id="97028"/>
    <lineage>
        <taxon>Eukaryota</taxon>
        <taxon>Viridiplantae</taxon>
        <taxon>Streptophyta</taxon>
        <taxon>Embryophyta</taxon>
        <taxon>Tracheophyta</taxon>
        <taxon>Spermatophyta</taxon>
        <taxon>Magnoliopsida</taxon>
        <taxon>eudicotyledons</taxon>
        <taxon>Gunneridae</taxon>
        <taxon>Pentapetalae</taxon>
        <taxon>rosids</taxon>
        <taxon>fabids</taxon>
        <taxon>Fabales</taxon>
        <taxon>Fabaceae</taxon>
        <taxon>Papilionoideae</taxon>
        <taxon>50 kb inversion clade</taxon>
        <taxon>NPAAA clade</taxon>
        <taxon>Hologalegina</taxon>
        <taxon>IRL clade</taxon>
        <taxon>Trifolieae</taxon>
        <taxon>Trifolium</taxon>
    </lineage>
</organism>
<keyword evidence="3" id="KW-0808">Transferase</keyword>
<evidence type="ECO:0000259" key="2">
    <source>
        <dbReference type="Pfam" id="PF08276"/>
    </source>
</evidence>
<evidence type="ECO:0000313" key="3">
    <source>
        <dbReference type="EMBL" id="MCH86765.1"/>
    </source>
</evidence>
<dbReference type="PANTHER" id="PTHR32444">
    <property type="entry name" value="BULB-TYPE LECTIN DOMAIN-CONTAINING PROTEIN"/>
    <property type="match status" value="1"/>
</dbReference>
<dbReference type="GO" id="GO:0016301">
    <property type="term" value="F:kinase activity"/>
    <property type="evidence" value="ECO:0007669"/>
    <property type="project" value="UniProtKB-KW"/>
</dbReference>
<dbReference type="PANTHER" id="PTHR32444:SF247">
    <property type="entry name" value="OS01G0958200 PROTEIN"/>
    <property type="match status" value="1"/>
</dbReference>
<gene>
    <name evidence="3" type="ORF">A2U01_0007625</name>
</gene>
<name>A0A392MI51_9FABA</name>
<dbReference type="InterPro" id="IPR003609">
    <property type="entry name" value="Pan_app"/>
</dbReference>
<keyword evidence="1" id="KW-0472">Membrane</keyword>
<dbReference type="Pfam" id="PF08276">
    <property type="entry name" value="PAN_2"/>
    <property type="match status" value="1"/>
</dbReference>
<keyword evidence="1" id="KW-1133">Transmembrane helix</keyword>
<keyword evidence="3" id="KW-0675">Receptor</keyword>
<dbReference type="GO" id="GO:0030246">
    <property type="term" value="F:carbohydrate binding"/>
    <property type="evidence" value="ECO:0007669"/>
    <property type="project" value="UniProtKB-KW"/>
</dbReference>
<dbReference type="AlphaFoldDB" id="A0A392MI51"/>
<keyword evidence="3" id="KW-0418">Kinase</keyword>
<proteinExistence type="predicted"/>
<feature type="domain" description="Apple" evidence="2">
    <location>
        <begin position="2"/>
        <end position="25"/>
    </location>
</feature>
<keyword evidence="4" id="KW-1185">Reference proteome</keyword>
<accession>A0A392MI51</accession>
<feature type="non-terminal residue" evidence="3">
    <location>
        <position position="153"/>
    </location>
</feature>
<reference evidence="3 4" key="1">
    <citation type="journal article" date="2018" name="Front. Plant Sci.">
        <title>Red Clover (Trifolium pratense) and Zigzag Clover (T. medium) - A Picture of Genomic Similarities and Differences.</title>
        <authorList>
            <person name="Dluhosova J."/>
            <person name="Istvanek J."/>
            <person name="Nedelnik J."/>
            <person name="Repkova J."/>
        </authorList>
    </citation>
    <scope>NUCLEOTIDE SEQUENCE [LARGE SCALE GENOMIC DNA]</scope>
    <source>
        <strain evidence="4">cv. 10/8</strain>
        <tissue evidence="3">Leaf</tissue>
    </source>
</reference>
<evidence type="ECO:0000256" key="1">
    <source>
        <dbReference type="SAM" id="Phobius"/>
    </source>
</evidence>
<comment type="caution">
    <text evidence="3">The sequence shown here is derived from an EMBL/GenBank/DDBJ whole genome shotgun (WGS) entry which is preliminary data.</text>
</comment>
<dbReference type="EMBL" id="LXQA010010902">
    <property type="protein sequence ID" value="MCH86765.1"/>
    <property type="molecule type" value="Genomic_DNA"/>
</dbReference>
<keyword evidence="3" id="KW-0430">Lectin</keyword>
<dbReference type="Gene3D" id="3.30.200.20">
    <property type="entry name" value="Phosphorylase Kinase, domain 1"/>
    <property type="match status" value="1"/>
</dbReference>
<protein>
    <submittedName>
        <fullName evidence="3">G-type lectin S-receptor-like serine/threonine-protein kinase</fullName>
    </submittedName>
</protein>
<dbReference type="InterPro" id="IPR011009">
    <property type="entry name" value="Kinase-like_dom_sf"/>
</dbReference>
<dbReference type="Proteomes" id="UP000265520">
    <property type="component" value="Unassembled WGS sequence"/>
</dbReference>
<feature type="transmembrane region" description="Helical" evidence="1">
    <location>
        <begin position="56"/>
        <end position="79"/>
    </location>
</feature>
<dbReference type="SUPFAM" id="SSF56112">
    <property type="entry name" value="Protein kinase-like (PK-like)"/>
    <property type="match status" value="1"/>
</dbReference>
<sequence length="153" mass="16517">MAYANSDVRGEGSGCALWFGDLIDIRQFAAGGQDLYVRMDSSELEHVNEGHKKKGVIVAVIVSLAMAILCGILILGWCYRQKSSTYVKGEGGPGNPEFGYKTDFSIKEDHQNSGMQVDDGDLPVFNLSTIAKATNNFTISNKIGEGGFGPVYK</sequence>
<evidence type="ECO:0000313" key="4">
    <source>
        <dbReference type="Proteomes" id="UP000265520"/>
    </source>
</evidence>